<organism evidence="1 2">
    <name type="scientific">Pseudogymnoascus destructans (strain ATCC MYA-4855 / 20631-21)</name>
    <name type="common">Bat white-nose syndrome fungus</name>
    <name type="synonym">Geomyces destructans</name>
    <dbReference type="NCBI Taxonomy" id="658429"/>
    <lineage>
        <taxon>Eukaryota</taxon>
        <taxon>Fungi</taxon>
        <taxon>Dikarya</taxon>
        <taxon>Ascomycota</taxon>
        <taxon>Pezizomycotina</taxon>
        <taxon>Leotiomycetes</taxon>
        <taxon>Thelebolales</taxon>
        <taxon>Thelebolaceae</taxon>
        <taxon>Pseudogymnoascus</taxon>
    </lineage>
</organism>
<accession>L8FX38</accession>
<sequence>MEVVGAADHTLAKEKEGGEFFASGTAVMARCGLDVARRRAMLAGVAWGQRHKRPVEGEEDGEDEDVDLWELTNRRGEEMMGGGSRRRCH</sequence>
<keyword evidence="2" id="KW-1185">Reference proteome</keyword>
<dbReference type="InParanoid" id="L8FX38"/>
<dbReference type="VEuPathDB" id="FungiDB:GMDG_01628"/>
<dbReference type="Proteomes" id="UP000011064">
    <property type="component" value="Unassembled WGS sequence"/>
</dbReference>
<dbReference type="STRING" id="658429.L8FX38"/>
<evidence type="ECO:0000313" key="1">
    <source>
        <dbReference type="EMBL" id="ELR05058.1"/>
    </source>
</evidence>
<proteinExistence type="predicted"/>
<name>L8FX38_PSED2</name>
<dbReference type="HOGENOM" id="CLU_2455673_0_0_1"/>
<dbReference type="AlphaFoldDB" id="L8FX38"/>
<gene>
    <name evidence="1" type="ORF">GMDG_01628</name>
</gene>
<protein>
    <submittedName>
        <fullName evidence="1">Uncharacterized protein</fullName>
    </submittedName>
</protein>
<evidence type="ECO:0000313" key="2">
    <source>
        <dbReference type="Proteomes" id="UP000011064"/>
    </source>
</evidence>
<reference evidence="2" key="1">
    <citation type="submission" date="2010-09" db="EMBL/GenBank/DDBJ databases">
        <title>The genome sequence of Geomyces destructans 20631-21.</title>
        <authorList>
            <consortium name="The Broad Institute Genome Sequencing Platform"/>
            <person name="Cuomo C.A."/>
            <person name="Blehert D.S."/>
            <person name="Lorch J.M."/>
            <person name="Young S.K."/>
            <person name="Zeng Q."/>
            <person name="Gargeya S."/>
            <person name="Fitzgerald M."/>
            <person name="Haas B."/>
            <person name="Abouelleil A."/>
            <person name="Alvarado L."/>
            <person name="Arachchi H.M."/>
            <person name="Berlin A."/>
            <person name="Brown A."/>
            <person name="Chapman S.B."/>
            <person name="Chen Z."/>
            <person name="Dunbar C."/>
            <person name="Freedman E."/>
            <person name="Gearin G."/>
            <person name="Gellesch M."/>
            <person name="Goldberg J."/>
            <person name="Griggs A."/>
            <person name="Gujja S."/>
            <person name="Heiman D."/>
            <person name="Howarth C."/>
            <person name="Larson L."/>
            <person name="Lui A."/>
            <person name="MacDonald P.J.P."/>
            <person name="Montmayeur A."/>
            <person name="Murphy C."/>
            <person name="Neiman D."/>
            <person name="Pearson M."/>
            <person name="Priest M."/>
            <person name="Roberts A."/>
            <person name="Saif S."/>
            <person name="Shea T."/>
            <person name="Shenoy N."/>
            <person name="Sisk P."/>
            <person name="Stolte C."/>
            <person name="Sykes S."/>
            <person name="Wortman J."/>
            <person name="Nusbaum C."/>
            <person name="Birren B."/>
        </authorList>
    </citation>
    <scope>NUCLEOTIDE SEQUENCE [LARGE SCALE GENOMIC DNA]</scope>
    <source>
        <strain evidence="2">ATCC MYA-4855 / 20631-21</strain>
    </source>
</reference>
<dbReference type="EMBL" id="GL573188">
    <property type="protein sequence ID" value="ELR05058.1"/>
    <property type="molecule type" value="Genomic_DNA"/>
</dbReference>